<keyword evidence="2" id="KW-0012">Acyltransferase</keyword>
<evidence type="ECO:0000259" key="3">
    <source>
        <dbReference type="PROSITE" id="PS51186"/>
    </source>
</evidence>
<dbReference type="PANTHER" id="PTHR10908">
    <property type="entry name" value="SEROTONIN N-ACETYLTRANSFERASE"/>
    <property type="match status" value="1"/>
</dbReference>
<dbReference type="InterPro" id="IPR016181">
    <property type="entry name" value="Acyl_CoA_acyltransferase"/>
</dbReference>
<keyword evidence="5" id="KW-1185">Reference proteome</keyword>
<dbReference type="Gene3D" id="3.40.630.30">
    <property type="match status" value="1"/>
</dbReference>
<organism evidence="4 5">
    <name type="scientific">Gigaspora margarita</name>
    <dbReference type="NCBI Taxonomy" id="4874"/>
    <lineage>
        <taxon>Eukaryota</taxon>
        <taxon>Fungi</taxon>
        <taxon>Fungi incertae sedis</taxon>
        <taxon>Mucoromycota</taxon>
        <taxon>Glomeromycotina</taxon>
        <taxon>Glomeromycetes</taxon>
        <taxon>Diversisporales</taxon>
        <taxon>Gigasporaceae</taxon>
        <taxon>Gigaspora</taxon>
    </lineage>
</organism>
<dbReference type="SUPFAM" id="SSF55729">
    <property type="entry name" value="Acyl-CoA N-acyltransferases (Nat)"/>
    <property type="match status" value="1"/>
</dbReference>
<dbReference type="EMBL" id="CAJVQB010004902">
    <property type="protein sequence ID" value="CAG8648668.1"/>
    <property type="molecule type" value="Genomic_DNA"/>
</dbReference>
<evidence type="ECO:0000256" key="1">
    <source>
        <dbReference type="ARBA" id="ARBA00022679"/>
    </source>
</evidence>
<name>A0ABN7UPU6_GIGMA</name>
<dbReference type="PROSITE" id="PS51186">
    <property type="entry name" value="GNAT"/>
    <property type="match status" value="1"/>
</dbReference>
<evidence type="ECO:0000256" key="2">
    <source>
        <dbReference type="ARBA" id="ARBA00023315"/>
    </source>
</evidence>
<keyword evidence="1" id="KW-0808">Transferase</keyword>
<gene>
    <name evidence="4" type="ORF">GMARGA_LOCUS9234</name>
</gene>
<feature type="non-terminal residue" evidence="4">
    <location>
        <position position="1"/>
    </location>
</feature>
<protein>
    <submittedName>
        <fullName evidence="4">1471_t:CDS:1</fullName>
    </submittedName>
</protein>
<comment type="caution">
    <text evidence="4">The sequence shown here is derived from an EMBL/GenBank/DDBJ whole genome shotgun (WGS) entry which is preliminary data.</text>
</comment>
<sequence length="187" mass="21345">KNSYMDHNSFVNSLTFKNVNESDVERAFQLELEGFPPEEAFTIERYRYIQSVAPDLFLGAYSSDSSSTSFSKLLLIGTIMSTLADAPKFTKESMSSHNPFGKTVCIHTVCVDKQYRGRGIALCMLKEYIKRLKNETQNKDADGKYERVALICHEYLIPLYQKAGFTSMGESEIIYGNEKWFDLVLEL</sequence>
<dbReference type="Pfam" id="PF13673">
    <property type="entry name" value="Acetyltransf_10"/>
    <property type="match status" value="1"/>
</dbReference>
<proteinExistence type="predicted"/>
<accession>A0ABN7UPU6</accession>
<evidence type="ECO:0000313" key="5">
    <source>
        <dbReference type="Proteomes" id="UP000789901"/>
    </source>
</evidence>
<dbReference type="InterPro" id="IPR051635">
    <property type="entry name" value="SNAT-like"/>
</dbReference>
<evidence type="ECO:0000313" key="4">
    <source>
        <dbReference type="EMBL" id="CAG8648668.1"/>
    </source>
</evidence>
<dbReference type="InterPro" id="IPR000182">
    <property type="entry name" value="GNAT_dom"/>
</dbReference>
<dbReference type="PANTHER" id="PTHR10908:SF0">
    <property type="entry name" value="SEROTONIN N-ACETYLTRANSFERASE"/>
    <property type="match status" value="1"/>
</dbReference>
<reference evidence="4 5" key="1">
    <citation type="submission" date="2021-06" db="EMBL/GenBank/DDBJ databases">
        <authorList>
            <person name="Kallberg Y."/>
            <person name="Tangrot J."/>
            <person name="Rosling A."/>
        </authorList>
    </citation>
    <scope>NUCLEOTIDE SEQUENCE [LARGE SCALE GENOMIC DNA]</scope>
    <source>
        <strain evidence="4 5">120-4 pot B 10/14</strain>
    </source>
</reference>
<dbReference type="CDD" id="cd04301">
    <property type="entry name" value="NAT_SF"/>
    <property type="match status" value="1"/>
</dbReference>
<feature type="domain" description="N-acetyltransferase" evidence="3">
    <location>
        <begin position="14"/>
        <end position="187"/>
    </location>
</feature>
<dbReference type="Proteomes" id="UP000789901">
    <property type="component" value="Unassembled WGS sequence"/>
</dbReference>